<dbReference type="AlphaFoldDB" id="A0A0A9FCI4"/>
<proteinExistence type="predicted"/>
<reference evidence="1" key="2">
    <citation type="journal article" date="2015" name="Data Brief">
        <title>Shoot transcriptome of the giant reed, Arundo donax.</title>
        <authorList>
            <person name="Barrero R.A."/>
            <person name="Guerrero F.D."/>
            <person name="Moolhuijzen P."/>
            <person name="Goolsby J.A."/>
            <person name="Tidwell J."/>
            <person name="Bellgard S.E."/>
            <person name="Bellgard M.I."/>
        </authorList>
    </citation>
    <scope>NUCLEOTIDE SEQUENCE</scope>
    <source>
        <tissue evidence="1">Shoot tissue taken approximately 20 cm above the soil surface</tissue>
    </source>
</reference>
<organism evidence="1">
    <name type="scientific">Arundo donax</name>
    <name type="common">Giant reed</name>
    <name type="synonym">Donax arundinaceus</name>
    <dbReference type="NCBI Taxonomy" id="35708"/>
    <lineage>
        <taxon>Eukaryota</taxon>
        <taxon>Viridiplantae</taxon>
        <taxon>Streptophyta</taxon>
        <taxon>Embryophyta</taxon>
        <taxon>Tracheophyta</taxon>
        <taxon>Spermatophyta</taxon>
        <taxon>Magnoliopsida</taxon>
        <taxon>Liliopsida</taxon>
        <taxon>Poales</taxon>
        <taxon>Poaceae</taxon>
        <taxon>PACMAD clade</taxon>
        <taxon>Arundinoideae</taxon>
        <taxon>Arundineae</taxon>
        <taxon>Arundo</taxon>
    </lineage>
</organism>
<protein>
    <submittedName>
        <fullName evidence="1">Uncharacterized protein</fullName>
    </submittedName>
</protein>
<sequence length="27" mass="3326">MSFELITLVCYKCSRFFCIKETINWHL</sequence>
<accession>A0A0A9FCI4</accession>
<reference evidence="1" key="1">
    <citation type="submission" date="2014-09" db="EMBL/GenBank/DDBJ databases">
        <authorList>
            <person name="Magalhaes I.L.F."/>
            <person name="Oliveira U."/>
            <person name="Santos F.R."/>
            <person name="Vidigal T.H.D.A."/>
            <person name="Brescovit A.D."/>
            <person name="Santos A.J."/>
        </authorList>
    </citation>
    <scope>NUCLEOTIDE SEQUENCE</scope>
    <source>
        <tissue evidence="1">Shoot tissue taken approximately 20 cm above the soil surface</tissue>
    </source>
</reference>
<name>A0A0A9FCI4_ARUDO</name>
<dbReference type="EMBL" id="GBRH01187849">
    <property type="protein sequence ID" value="JAE10047.1"/>
    <property type="molecule type" value="Transcribed_RNA"/>
</dbReference>
<evidence type="ECO:0000313" key="1">
    <source>
        <dbReference type="EMBL" id="JAE10047.1"/>
    </source>
</evidence>